<evidence type="ECO:0000313" key="4">
    <source>
        <dbReference type="WBParaSite" id="GPUH_0000497701-mRNA-1"/>
    </source>
</evidence>
<dbReference type="WBParaSite" id="GPUH_0000497701-mRNA-1">
    <property type="protein sequence ID" value="GPUH_0000497701-mRNA-1"/>
    <property type="gene ID" value="GPUH_0000497701"/>
</dbReference>
<evidence type="ECO:0000313" key="2">
    <source>
        <dbReference type="EMBL" id="VDK48402.1"/>
    </source>
</evidence>
<evidence type="ECO:0000313" key="3">
    <source>
        <dbReference type="Proteomes" id="UP000271098"/>
    </source>
</evidence>
<proteinExistence type="predicted"/>
<name>A0A183D8C9_9BILA</name>
<feature type="region of interest" description="Disordered" evidence="1">
    <location>
        <begin position="19"/>
        <end position="101"/>
    </location>
</feature>
<evidence type="ECO:0000256" key="1">
    <source>
        <dbReference type="SAM" id="MobiDB-lite"/>
    </source>
</evidence>
<reference evidence="4" key="1">
    <citation type="submission" date="2016-06" db="UniProtKB">
        <authorList>
            <consortium name="WormBaseParasite"/>
        </authorList>
    </citation>
    <scope>IDENTIFICATION</scope>
</reference>
<dbReference type="Proteomes" id="UP000271098">
    <property type="component" value="Unassembled WGS sequence"/>
</dbReference>
<protein>
    <submittedName>
        <fullName evidence="2 4">Uncharacterized protein</fullName>
    </submittedName>
</protein>
<dbReference type="AlphaFoldDB" id="A0A183D8C9"/>
<sequence>MNHRLYLFQSILDRGLGRCRRQDDLPPLPSYEDATKLPPLIRPQLSEVEAVTEEEVVNDDSHSRELRGSGNSIAETNEETSTAQAPSTLLEPPAPIPHSASARMEIFTTESSSKFDKNLPARRSI</sequence>
<feature type="compositionally biased region" description="Polar residues" evidence="1">
    <location>
        <begin position="69"/>
        <end position="87"/>
    </location>
</feature>
<organism evidence="4">
    <name type="scientific">Gongylonema pulchrum</name>
    <dbReference type="NCBI Taxonomy" id="637853"/>
    <lineage>
        <taxon>Eukaryota</taxon>
        <taxon>Metazoa</taxon>
        <taxon>Ecdysozoa</taxon>
        <taxon>Nematoda</taxon>
        <taxon>Chromadorea</taxon>
        <taxon>Rhabditida</taxon>
        <taxon>Spirurina</taxon>
        <taxon>Spiruromorpha</taxon>
        <taxon>Spiruroidea</taxon>
        <taxon>Gongylonematidae</taxon>
        <taxon>Gongylonema</taxon>
    </lineage>
</organism>
<accession>A0A183D8C9</accession>
<keyword evidence="3" id="KW-1185">Reference proteome</keyword>
<dbReference type="EMBL" id="UYRT01009976">
    <property type="protein sequence ID" value="VDK48402.1"/>
    <property type="molecule type" value="Genomic_DNA"/>
</dbReference>
<gene>
    <name evidence="2" type="ORF">GPUH_LOCUS4970</name>
</gene>
<reference evidence="2 3" key="2">
    <citation type="submission" date="2018-11" db="EMBL/GenBank/DDBJ databases">
        <authorList>
            <consortium name="Pathogen Informatics"/>
        </authorList>
    </citation>
    <scope>NUCLEOTIDE SEQUENCE [LARGE SCALE GENOMIC DNA]</scope>
</reference>